<evidence type="ECO:0000259" key="4">
    <source>
        <dbReference type="PROSITE" id="PS01124"/>
    </source>
</evidence>
<reference evidence="5 6" key="1">
    <citation type="submission" date="2018-08" db="EMBL/GenBank/DDBJ databases">
        <title>Murine metabolic-syndrome-specific gut microbial biobank.</title>
        <authorList>
            <person name="Liu C."/>
        </authorList>
    </citation>
    <scope>NUCLEOTIDE SEQUENCE [LARGE SCALE GENOMIC DNA]</scope>
    <source>
        <strain evidence="5 6">28</strain>
    </source>
</reference>
<dbReference type="PANTHER" id="PTHR43280">
    <property type="entry name" value="ARAC-FAMILY TRANSCRIPTIONAL REGULATOR"/>
    <property type="match status" value="1"/>
</dbReference>
<dbReference type="AlphaFoldDB" id="A0A845QL63"/>
<keyword evidence="3" id="KW-0804">Transcription</keyword>
<dbReference type="InterPro" id="IPR009057">
    <property type="entry name" value="Homeodomain-like_sf"/>
</dbReference>
<gene>
    <name evidence="5" type="ORF">D0435_07220</name>
</gene>
<dbReference type="PROSITE" id="PS01124">
    <property type="entry name" value="HTH_ARAC_FAMILY_2"/>
    <property type="match status" value="1"/>
</dbReference>
<dbReference type="InterPro" id="IPR018060">
    <property type="entry name" value="HTH_AraC"/>
</dbReference>
<organism evidence="5 6">
    <name type="scientific">Anaerotruncus colihominis</name>
    <dbReference type="NCBI Taxonomy" id="169435"/>
    <lineage>
        <taxon>Bacteria</taxon>
        <taxon>Bacillati</taxon>
        <taxon>Bacillota</taxon>
        <taxon>Clostridia</taxon>
        <taxon>Eubacteriales</taxon>
        <taxon>Oscillospiraceae</taxon>
        <taxon>Anaerotruncus</taxon>
    </lineage>
</organism>
<dbReference type="SMART" id="SM00342">
    <property type="entry name" value="HTH_ARAC"/>
    <property type="match status" value="1"/>
</dbReference>
<sequence>MKLYENLLKIDAGQVTYMPFHLSENLRLLYVLCGSVSCRWVAGVHTLSAGQIEIVNIEEPFCIEQCSEDNLILFFEIQREKAVEYCNLIETGMYNCNTTLFYDSTTGSKAQAMLKDKLQMLYGDCLAQRDRAVIEQWVCDIVNFIVDNCHDLLNMLNVKRGTDPRAERFLRICTYMYNHCDEKINLKQLADGEYVSQQYLSKEFNERLNMNFKDTLAYYRIIQSVRYLIQGRKNVTMISELCGFSAPRYFYKHFAMYLKCTPAEFRNQYLSQSAQFRKIDAEDTCIQERLLHFQTVRTQKDGNAAHEIPFPVIERRHLQFNKRKVSRTLVLSLTEFVKQRLPEGVEVMRISSSAMRSQITALLRQSNPLQEEGNVPPVILVFYTEIQRIEAGCRELAKKTGETSISAHMMCQLAETSGLCCQLDFSILSFEKKACGILGLDSRFQPLLTVMIGYKI</sequence>
<evidence type="ECO:0000256" key="2">
    <source>
        <dbReference type="ARBA" id="ARBA00023125"/>
    </source>
</evidence>
<name>A0A845QL63_9FIRM</name>
<dbReference type="GO" id="GO:0043565">
    <property type="term" value="F:sequence-specific DNA binding"/>
    <property type="evidence" value="ECO:0007669"/>
    <property type="project" value="InterPro"/>
</dbReference>
<evidence type="ECO:0000313" key="6">
    <source>
        <dbReference type="Proteomes" id="UP000446866"/>
    </source>
</evidence>
<evidence type="ECO:0000313" key="5">
    <source>
        <dbReference type="EMBL" id="NBH61437.1"/>
    </source>
</evidence>
<evidence type="ECO:0000256" key="1">
    <source>
        <dbReference type="ARBA" id="ARBA00023015"/>
    </source>
</evidence>
<evidence type="ECO:0000256" key="3">
    <source>
        <dbReference type="ARBA" id="ARBA00023163"/>
    </source>
</evidence>
<keyword evidence="6" id="KW-1185">Reference proteome</keyword>
<dbReference type="RefSeq" id="WP_160201720.1">
    <property type="nucleotide sequence ID" value="NZ_QXWK01000012.1"/>
</dbReference>
<protein>
    <submittedName>
        <fullName evidence="5">AraC family transcriptional regulator</fullName>
    </submittedName>
</protein>
<dbReference type="EMBL" id="QXWK01000012">
    <property type="protein sequence ID" value="NBH61437.1"/>
    <property type="molecule type" value="Genomic_DNA"/>
</dbReference>
<dbReference type="Proteomes" id="UP000446866">
    <property type="component" value="Unassembled WGS sequence"/>
</dbReference>
<proteinExistence type="predicted"/>
<dbReference type="InterPro" id="IPR018062">
    <property type="entry name" value="HTH_AraC-typ_CS"/>
</dbReference>
<keyword evidence="1" id="KW-0805">Transcription regulation</keyword>
<keyword evidence="2" id="KW-0238">DNA-binding</keyword>
<dbReference type="GO" id="GO:0003700">
    <property type="term" value="F:DNA-binding transcription factor activity"/>
    <property type="evidence" value="ECO:0007669"/>
    <property type="project" value="InterPro"/>
</dbReference>
<dbReference type="Gene3D" id="1.10.10.60">
    <property type="entry name" value="Homeodomain-like"/>
    <property type="match status" value="2"/>
</dbReference>
<dbReference type="SUPFAM" id="SSF46689">
    <property type="entry name" value="Homeodomain-like"/>
    <property type="match status" value="1"/>
</dbReference>
<dbReference type="PANTHER" id="PTHR43280:SF2">
    <property type="entry name" value="HTH-TYPE TRANSCRIPTIONAL REGULATOR EXSA"/>
    <property type="match status" value="1"/>
</dbReference>
<feature type="domain" description="HTH araC/xylS-type" evidence="4">
    <location>
        <begin position="170"/>
        <end position="268"/>
    </location>
</feature>
<accession>A0A845QL63</accession>
<dbReference type="Pfam" id="PF12833">
    <property type="entry name" value="HTH_18"/>
    <property type="match status" value="1"/>
</dbReference>
<dbReference type="PROSITE" id="PS00041">
    <property type="entry name" value="HTH_ARAC_FAMILY_1"/>
    <property type="match status" value="1"/>
</dbReference>
<comment type="caution">
    <text evidence="5">The sequence shown here is derived from an EMBL/GenBank/DDBJ whole genome shotgun (WGS) entry which is preliminary data.</text>
</comment>